<dbReference type="KEGG" id="lack:FLP15_08355"/>
<dbReference type="Pfam" id="PF06458">
    <property type="entry name" value="MucBP"/>
    <property type="match status" value="2"/>
</dbReference>
<organism evidence="4 5">
    <name type="scientific">Lactococcus protaetiae</name>
    <dbReference type="NCBI Taxonomy" id="2592653"/>
    <lineage>
        <taxon>Bacteria</taxon>
        <taxon>Bacillati</taxon>
        <taxon>Bacillota</taxon>
        <taxon>Bacilli</taxon>
        <taxon>Lactobacillales</taxon>
        <taxon>Streptococcaceae</taxon>
        <taxon>Lactococcus</taxon>
    </lineage>
</organism>
<dbReference type="Pfam" id="PF07523">
    <property type="entry name" value="Big_3"/>
    <property type="match status" value="1"/>
</dbReference>
<gene>
    <name evidence="4" type="ORF">FLP15_08355</name>
</gene>
<dbReference type="AlphaFoldDB" id="A0A514ZBJ6"/>
<reference evidence="4 5" key="1">
    <citation type="submission" date="2019-07" db="EMBL/GenBank/DDBJ databases">
        <title>Genome sequencing of KACC 19320.</title>
        <authorList>
            <person name="Heo J."/>
            <person name="Kim S.-J."/>
            <person name="Kim J.-S."/>
            <person name="Hong S.-B."/>
            <person name="Kwon S.-W."/>
        </authorList>
    </citation>
    <scope>NUCLEOTIDE SEQUENCE [LARGE SCALE GENOMIC DNA]</scope>
    <source>
        <strain evidence="4 5">KACC 19320</strain>
    </source>
</reference>
<dbReference type="InterPro" id="IPR022038">
    <property type="entry name" value="Ig-like_bact"/>
</dbReference>
<dbReference type="Proteomes" id="UP000315128">
    <property type="component" value="Chromosome"/>
</dbReference>
<accession>A0A514ZBJ6</accession>
<evidence type="ECO:0000313" key="5">
    <source>
        <dbReference type="Proteomes" id="UP000315128"/>
    </source>
</evidence>
<dbReference type="Gene3D" id="3.10.20.320">
    <property type="entry name" value="Putative peptidoglycan bound protein (lpxtg motif)"/>
    <property type="match status" value="2"/>
</dbReference>
<feature type="domain" description="MucBP" evidence="2">
    <location>
        <begin position="109"/>
        <end position="170"/>
    </location>
</feature>
<dbReference type="InterPro" id="IPR009459">
    <property type="entry name" value="MucBP_dom"/>
</dbReference>
<keyword evidence="5" id="KW-1185">Reference proteome</keyword>
<evidence type="ECO:0008006" key="6">
    <source>
        <dbReference type="Google" id="ProtNLM"/>
    </source>
</evidence>
<name>A0A514ZBJ6_9LACT</name>
<dbReference type="EMBL" id="CP041356">
    <property type="protein sequence ID" value="QDK71959.1"/>
    <property type="molecule type" value="Genomic_DNA"/>
</dbReference>
<sequence>MIYTTDGINYTDTKPPLSELKGVKVTLNGTLTSPESDGSNPFVSITAPLIPKKDDIINNNMLNQPMFPVTGQYSIFYDWSIQDWFYELNSSMIMGQFQFLNPALPGKAVTVLYQDENGKEIATPETLNGNIGDAYTAEQKSISGYTFKEVQGNANGTFTDQAQTVIYVYRMNQDFSSIIVHDSNLTVGEHWDAQDNFDSATDYWGNPVDFSNIIVSGDVDTSKAGIYKVTYTRGVPNFFSDSENHGIYSAIATIKVSDKLPDKGNVIINYVDEAGKTLSKSIVLSGDVGESYSSEQKRINGYTFKEIYGNANGQFTHQTQNITYIYKKDTVLPSAPKPAIPTSTSKKGLMKTKA</sequence>
<dbReference type="InterPro" id="IPR013783">
    <property type="entry name" value="Ig-like_fold"/>
</dbReference>
<feature type="domain" description="Ig-like" evidence="3">
    <location>
        <begin position="180"/>
        <end position="232"/>
    </location>
</feature>
<proteinExistence type="predicted"/>
<keyword evidence="1" id="KW-0677">Repeat</keyword>
<dbReference type="OrthoDB" id="2243933at2"/>
<evidence type="ECO:0000313" key="4">
    <source>
        <dbReference type="EMBL" id="QDK71959.1"/>
    </source>
</evidence>
<dbReference type="Gene3D" id="2.60.40.10">
    <property type="entry name" value="Immunoglobulins"/>
    <property type="match status" value="1"/>
</dbReference>
<evidence type="ECO:0000259" key="3">
    <source>
        <dbReference type="Pfam" id="PF07523"/>
    </source>
</evidence>
<feature type="domain" description="MucBP" evidence="2">
    <location>
        <begin position="265"/>
        <end position="327"/>
    </location>
</feature>
<evidence type="ECO:0000256" key="1">
    <source>
        <dbReference type="ARBA" id="ARBA00022737"/>
    </source>
</evidence>
<protein>
    <recommendedName>
        <fullName evidence="6">DUF5011 domain-containing protein</fullName>
    </recommendedName>
</protein>
<evidence type="ECO:0000259" key="2">
    <source>
        <dbReference type="Pfam" id="PF06458"/>
    </source>
</evidence>